<protein>
    <submittedName>
        <fullName evidence="4">TIGR03943 family protein</fullName>
    </submittedName>
</protein>
<dbReference type="InterPro" id="IPR052955">
    <property type="entry name" value="UPF0703_membrane_permease"/>
</dbReference>
<dbReference type="AlphaFoldDB" id="A0A1H5R390"/>
<proteinExistence type="predicted"/>
<feature type="domain" description="DUF1980" evidence="3">
    <location>
        <begin position="223"/>
        <end position="313"/>
    </location>
</feature>
<dbReference type="Pfam" id="PF21537">
    <property type="entry name" value="DUF1980_C"/>
    <property type="match status" value="1"/>
</dbReference>
<evidence type="ECO:0000259" key="3">
    <source>
        <dbReference type="Pfam" id="PF21537"/>
    </source>
</evidence>
<evidence type="ECO:0000256" key="2">
    <source>
        <dbReference type="SAM" id="Phobius"/>
    </source>
</evidence>
<evidence type="ECO:0000256" key="1">
    <source>
        <dbReference type="SAM" id="MobiDB-lite"/>
    </source>
</evidence>
<dbReference type="PANTHER" id="PTHR40047">
    <property type="entry name" value="UPF0703 PROTEIN YCGQ"/>
    <property type="match status" value="1"/>
</dbReference>
<keyword evidence="2" id="KW-0812">Transmembrane</keyword>
<dbReference type="NCBIfam" id="TIGR03943">
    <property type="entry name" value="TIGR03943 family putative permease subunit"/>
    <property type="match status" value="1"/>
</dbReference>
<keyword evidence="5" id="KW-1185">Reference proteome</keyword>
<sequence>MKRETQNILLVLLGGALVKIAVNGDYLRYVKPAQQPWIIAGGAVMVVLGAVAIVRDLLAARAKPAVRVERGAVAEPTALVEPAAVAERAAVVEPATVAELAAVAEPAAGAKPAAAADRDLDRGGLAPAGHGAGGPASAGHDHAGHSHATRSAWLLLVPVLAVFLVAPPALGADSVIRTEARAPSSAAAANAAAFPPLPAGNVVPLSVNEFVSRAGWDASGTLDGRTISLTGFVVHTGGNTLLARLVISCCAADAFPVTVHLRGGEADHLASDAWIQVTGQVVPGTATKSNSYTPDFTPASITTVAAPKDPYEY</sequence>
<dbReference type="EMBL" id="FNUJ01000006">
    <property type="protein sequence ID" value="SEF32815.1"/>
    <property type="molecule type" value="Genomic_DNA"/>
</dbReference>
<dbReference type="Proteomes" id="UP000198878">
    <property type="component" value="Unassembled WGS sequence"/>
</dbReference>
<dbReference type="InterPro" id="IPR048447">
    <property type="entry name" value="DUF1980_C"/>
</dbReference>
<gene>
    <name evidence="4" type="ORF">SAMN05421837_106438</name>
</gene>
<evidence type="ECO:0000313" key="4">
    <source>
        <dbReference type="EMBL" id="SEF32815.1"/>
    </source>
</evidence>
<name>A0A1H5R390_9PSEU</name>
<evidence type="ECO:0000313" key="5">
    <source>
        <dbReference type="Proteomes" id="UP000198878"/>
    </source>
</evidence>
<feature type="region of interest" description="Disordered" evidence="1">
    <location>
        <begin position="114"/>
        <end position="144"/>
    </location>
</feature>
<accession>A0A1H5R390</accession>
<dbReference type="PANTHER" id="PTHR40047:SF1">
    <property type="entry name" value="UPF0703 PROTEIN YCGQ"/>
    <property type="match status" value="1"/>
</dbReference>
<organism evidence="4 5">
    <name type="scientific">Amycolatopsis pretoriensis</name>
    <dbReference type="NCBI Taxonomy" id="218821"/>
    <lineage>
        <taxon>Bacteria</taxon>
        <taxon>Bacillati</taxon>
        <taxon>Actinomycetota</taxon>
        <taxon>Actinomycetes</taxon>
        <taxon>Pseudonocardiales</taxon>
        <taxon>Pseudonocardiaceae</taxon>
        <taxon>Amycolatopsis</taxon>
    </lineage>
</organism>
<feature type="transmembrane region" description="Helical" evidence="2">
    <location>
        <begin position="37"/>
        <end position="58"/>
    </location>
</feature>
<dbReference type="OrthoDB" id="359029at2"/>
<keyword evidence="2" id="KW-0472">Membrane</keyword>
<dbReference type="STRING" id="218821.SAMN05421837_106438"/>
<dbReference type="InterPro" id="IPR015402">
    <property type="entry name" value="DUF1980"/>
</dbReference>
<dbReference type="RefSeq" id="WP_086679049.1">
    <property type="nucleotide sequence ID" value="NZ_FNUJ01000006.1"/>
</dbReference>
<keyword evidence="2" id="KW-1133">Transmembrane helix</keyword>
<feature type="transmembrane region" description="Helical" evidence="2">
    <location>
        <begin position="152"/>
        <end position="170"/>
    </location>
</feature>
<reference evidence="5" key="1">
    <citation type="submission" date="2016-10" db="EMBL/GenBank/DDBJ databases">
        <authorList>
            <person name="Varghese N."/>
            <person name="Submissions S."/>
        </authorList>
    </citation>
    <scope>NUCLEOTIDE SEQUENCE [LARGE SCALE GENOMIC DNA]</scope>
    <source>
        <strain evidence="5">DSM 44654</strain>
    </source>
</reference>